<proteinExistence type="predicted"/>
<gene>
    <name evidence="1" type="ORF">IHE45_18G064900</name>
</gene>
<name>A0ACB7U7M3_DIOAL</name>
<dbReference type="EMBL" id="CM037028">
    <property type="protein sequence ID" value="KAH7656257.1"/>
    <property type="molecule type" value="Genomic_DNA"/>
</dbReference>
<organism evidence="1 2">
    <name type="scientific">Dioscorea alata</name>
    <name type="common">Purple yam</name>
    <dbReference type="NCBI Taxonomy" id="55571"/>
    <lineage>
        <taxon>Eukaryota</taxon>
        <taxon>Viridiplantae</taxon>
        <taxon>Streptophyta</taxon>
        <taxon>Embryophyta</taxon>
        <taxon>Tracheophyta</taxon>
        <taxon>Spermatophyta</taxon>
        <taxon>Magnoliopsida</taxon>
        <taxon>Liliopsida</taxon>
        <taxon>Dioscoreales</taxon>
        <taxon>Dioscoreaceae</taxon>
        <taxon>Dioscorea</taxon>
    </lineage>
</organism>
<reference evidence="2" key="1">
    <citation type="journal article" date="2022" name="Nat. Commun.">
        <title>Chromosome evolution and the genetic basis of agronomically important traits in greater yam.</title>
        <authorList>
            <person name="Bredeson J.V."/>
            <person name="Lyons J.B."/>
            <person name="Oniyinde I.O."/>
            <person name="Okereke N.R."/>
            <person name="Kolade O."/>
            <person name="Nnabue I."/>
            <person name="Nwadili C.O."/>
            <person name="Hribova E."/>
            <person name="Parker M."/>
            <person name="Nwogha J."/>
            <person name="Shu S."/>
            <person name="Carlson J."/>
            <person name="Kariba R."/>
            <person name="Muthemba S."/>
            <person name="Knop K."/>
            <person name="Barton G.J."/>
            <person name="Sherwood A.V."/>
            <person name="Lopez-Montes A."/>
            <person name="Asiedu R."/>
            <person name="Jamnadass R."/>
            <person name="Muchugi A."/>
            <person name="Goodstein D."/>
            <person name="Egesi C.N."/>
            <person name="Featherston J."/>
            <person name="Asfaw A."/>
            <person name="Simpson G.G."/>
            <person name="Dolezel J."/>
            <person name="Hendre P.S."/>
            <person name="Van Deynze A."/>
            <person name="Kumar P.L."/>
            <person name="Obidiegwu J.E."/>
            <person name="Bhattacharjee R."/>
            <person name="Rokhsar D.S."/>
        </authorList>
    </citation>
    <scope>NUCLEOTIDE SEQUENCE [LARGE SCALE GENOMIC DNA]</scope>
    <source>
        <strain evidence="2">cv. TDa95/00328</strain>
    </source>
</reference>
<evidence type="ECO:0000313" key="2">
    <source>
        <dbReference type="Proteomes" id="UP000827976"/>
    </source>
</evidence>
<dbReference type="Proteomes" id="UP000827976">
    <property type="component" value="Chromosome 18"/>
</dbReference>
<accession>A0ACB7U7M3</accession>
<protein>
    <submittedName>
        <fullName evidence="1">Plant non-specific lipid-transfer protein/Par allergen protein</fullName>
    </submittedName>
</protein>
<comment type="caution">
    <text evidence="1">The sequence shown here is derived from an EMBL/GenBank/DDBJ whole genome shotgun (WGS) entry which is preliminary data.</text>
</comment>
<evidence type="ECO:0000313" key="1">
    <source>
        <dbReference type="EMBL" id="KAH7656257.1"/>
    </source>
</evidence>
<sequence length="173" mass="18066">MACKRTSWVFMVCMLSAWMAVHGAVPVGAPVAMDCSNALMNLADCLTFVEAGSSVRKPEGNCCPGLKKVVKGQVGCLCEAFKSGADFGVKINMTKALSLPHVCGVHTPSISICKIAGGPAFAPAPSPRGFPGKQVSEVPAQAPAPETHSSSSMILLPVKYMVVHAIALLFFFV</sequence>
<keyword evidence="2" id="KW-1185">Reference proteome</keyword>